<dbReference type="InterPro" id="IPR056746">
    <property type="entry name" value="SPAN_dom"/>
</dbReference>
<comment type="caution">
    <text evidence="4">The sequence shown here is derived from an EMBL/GenBank/DDBJ whole genome shotgun (WGS) entry which is preliminary data.</text>
</comment>
<reference evidence="4" key="1">
    <citation type="submission" date="2018-10" db="EMBL/GenBank/DDBJ databases">
        <authorList>
            <person name="Ashton P.M."/>
            <person name="Dallman T."/>
            <person name="Nair S."/>
            <person name="De Pinna E."/>
            <person name="Peters T."/>
            <person name="Grant K."/>
        </authorList>
    </citation>
    <scope>NUCLEOTIDE SEQUENCE</scope>
    <source>
        <strain evidence="3">196404</strain>
        <strain evidence="4">623457</strain>
    </source>
</reference>
<protein>
    <recommendedName>
        <fullName evidence="2">Surface presentation of antigen domain-containing protein</fullName>
    </recommendedName>
</protein>
<dbReference type="Pfam" id="PF02510">
    <property type="entry name" value="SPAN"/>
    <property type="match status" value="1"/>
</dbReference>
<feature type="region of interest" description="Disordered" evidence="1">
    <location>
        <begin position="152"/>
        <end position="178"/>
    </location>
</feature>
<feature type="non-terminal residue" evidence="4">
    <location>
        <position position="1"/>
    </location>
</feature>
<evidence type="ECO:0000313" key="3">
    <source>
        <dbReference type="EMBL" id="EBW5674249.1"/>
    </source>
</evidence>
<evidence type="ECO:0000256" key="1">
    <source>
        <dbReference type="SAM" id="MobiDB-lite"/>
    </source>
</evidence>
<dbReference type="EMBL" id="AAHISR010000047">
    <property type="protein sequence ID" value="EBW5674249.1"/>
    <property type="molecule type" value="Genomic_DNA"/>
</dbReference>
<evidence type="ECO:0000313" key="4">
    <source>
        <dbReference type="EMBL" id="EBZ4208370.1"/>
    </source>
</evidence>
<feature type="domain" description="Surface presentation of antigen" evidence="2">
    <location>
        <begin position="98"/>
        <end position="177"/>
    </location>
</feature>
<gene>
    <name evidence="3" type="ORF">DPY77_24300</name>
    <name evidence="4" type="ORF">EBC19_23875</name>
</gene>
<evidence type="ECO:0000259" key="2">
    <source>
        <dbReference type="Pfam" id="PF02510"/>
    </source>
</evidence>
<sequence>GGNDFLAQQKGRELFSLSHHEKDVNRTEVNPLVQQFKRNEFSKNVPETEFINSMKMKRVENNLRKLSVIKNFYRDGLLSKLTDRDIKNNVQSGSFAHKAASFEYQFNRWNGNHSVRVSVQTNDIIKFTPSDEQTSSLLSKNIANLAGYHTKTIEPYNRDEEQRGQQRQPWASEREDEA</sequence>
<dbReference type="AlphaFoldDB" id="A0A5X2XNS9"/>
<proteinExistence type="predicted"/>
<name>A0A5X2XNS9_SALET</name>
<dbReference type="EMBL" id="AAHRBT010000043">
    <property type="protein sequence ID" value="EBZ4208370.1"/>
    <property type="molecule type" value="Genomic_DNA"/>
</dbReference>
<organism evidence="4">
    <name type="scientific">Salmonella enterica subsp. enterica serovar London</name>
    <dbReference type="NCBI Taxonomy" id="149390"/>
    <lineage>
        <taxon>Bacteria</taxon>
        <taxon>Pseudomonadati</taxon>
        <taxon>Pseudomonadota</taxon>
        <taxon>Gammaproteobacteria</taxon>
        <taxon>Enterobacterales</taxon>
        <taxon>Enterobacteriaceae</taxon>
        <taxon>Salmonella</taxon>
    </lineage>
</organism>
<accession>A0A5X2XNS9</accession>